<organism evidence="1 2">
    <name type="scientific">Punica granatum</name>
    <name type="common">Pomegranate</name>
    <dbReference type="NCBI Taxonomy" id="22663"/>
    <lineage>
        <taxon>Eukaryota</taxon>
        <taxon>Viridiplantae</taxon>
        <taxon>Streptophyta</taxon>
        <taxon>Embryophyta</taxon>
        <taxon>Tracheophyta</taxon>
        <taxon>Spermatophyta</taxon>
        <taxon>Magnoliopsida</taxon>
        <taxon>eudicotyledons</taxon>
        <taxon>Gunneridae</taxon>
        <taxon>Pentapetalae</taxon>
        <taxon>rosids</taxon>
        <taxon>malvids</taxon>
        <taxon>Myrtales</taxon>
        <taxon>Lythraceae</taxon>
        <taxon>Punica</taxon>
    </lineage>
</organism>
<protein>
    <submittedName>
        <fullName evidence="1">Uncharacterized protein</fullName>
    </submittedName>
</protein>
<evidence type="ECO:0000313" key="2">
    <source>
        <dbReference type="Proteomes" id="UP000197138"/>
    </source>
</evidence>
<comment type="caution">
    <text evidence="1">The sequence shown here is derived from an EMBL/GenBank/DDBJ whole genome shotgun (WGS) entry which is preliminary data.</text>
</comment>
<dbReference type="AlphaFoldDB" id="A0A218XZ24"/>
<gene>
    <name evidence="1" type="ORF">CDL15_Pgr000857</name>
</gene>
<accession>A0A218XZ24</accession>
<dbReference type="EMBL" id="MTKT01000556">
    <property type="protein sequence ID" value="OWM90070.1"/>
    <property type="molecule type" value="Genomic_DNA"/>
</dbReference>
<dbReference type="Proteomes" id="UP000197138">
    <property type="component" value="Unassembled WGS sequence"/>
</dbReference>
<sequence length="94" mass="10452">MLRSCDEGFCFAGCCMLKDMSSGMEHLRIPSGWESESAIFSFRSLEQHMKIFALIVQVGPVLEGLDTRPPGVPVSHAWAYRDFLDNALPALSFV</sequence>
<name>A0A218XZ24_PUNGR</name>
<evidence type="ECO:0000313" key="1">
    <source>
        <dbReference type="EMBL" id="OWM90070.1"/>
    </source>
</evidence>
<reference evidence="2" key="1">
    <citation type="journal article" date="2017" name="Plant J.">
        <title>The pomegranate (Punica granatum L.) genome and the genomics of punicalagin biosynthesis.</title>
        <authorList>
            <person name="Qin G."/>
            <person name="Xu C."/>
            <person name="Ming R."/>
            <person name="Tang H."/>
            <person name="Guyot R."/>
            <person name="Kramer E.M."/>
            <person name="Hu Y."/>
            <person name="Yi X."/>
            <person name="Qi Y."/>
            <person name="Xu X."/>
            <person name="Gao Z."/>
            <person name="Pan H."/>
            <person name="Jian J."/>
            <person name="Tian Y."/>
            <person name="Yue Z."/>
            <person name="Xu Y."/>
        </authorList>
    </citation>
    <scope>NUCLEOTIDE SEQUENCE [LARGE SCALE GENOMIC DNA]</scope>
    <source>
        <strain evidence="2">cv. Dabenzi</strain>
    </source>
</reference>
<proteinExistence type="predicted"/>